<dbReference type="InterPro" id="IPR037062">
    <property type="entry name" value="Malic_N_dom_sf"/>
</dbReference>
<gene>
    <name evidence="9" type="primary">maeB</name>
    <name evidence="9" type="ORF">HMPREF9083_0214</name>
</gene>
<feature type="binding site" evidence="5">
    <location>
        <position position="178"/>
    </location>
    <ligand>
        <name>a divalent metal cation</name>
        <dbReference type="ChEBI" id="CHEBI:60240"/>
    </ligand>
</feature>
<dbReference type="STRING" id="888062.HMPREF9083_0214"/>
<dbReference type="EC" id="1.1.1.40" evidence="9"/>
<feature type="binding site" evidence="4">
    <location>
        <position position="335"/>
    </location>
    <ligand>
        <name>(S)-malate</name>
        <dbReference type="ChEBI" id="CHEBI:15589"/>
    </ligand>
</feature>
<dbReference type="SMART" id="SM00919">
    <property type="entry name" value="Malic_M"/>
    <property type="match status" value="1"/>
</dbReference>
<name>F2BVJ7_9FIRM</name>
<reference evidence="9 10" key="1">
    <citation type="submission" date="2011-02" db="EMBL/GenBank/DDBJ databases">
        <authorList>
            <person name="Muzny D."/>
            <person name="Qin X."/>
            <person name="Deng J."/>
            <person name="Jiang H."/>
            <person name="Liu Y."/>
            <person name="Qu J."/>
            <person name="Song X.-Z."/>
            <person name="Zhang L."/>
            <person name="Thornton R."/>
            <person name="Coyle M."/>
            <person name="Francisco L."/>
            <person name="Jackson L."/>
            <person name="Javaid M."/>
            <person name="Korchina V."/>
            <person name="Kovar C."/>
            <person name="Mata R."/>
            <person name="Mathew T."/>
            <person name="Ngo R."/>
            <person name="Nguyen L."/>
            <person name="Nguyen N."/>
            <person name="Okwuonu G."/>
            <person name="Ongeri F."/>
            <person name="Pham C."/>
            <person name="Simmons D."/>
            <person name="Wilczek-Boney K."/>
            <person name="Hale W."/>
            <person name="Jakkamsetti A."/>
            <person name="Pham P."/>
            <person name="Ruth R."/>
            <person name="San Lucas F."/>
            <person name="Warren J."/>
            <person name="Zhang J."/>
            <person name="Zhao Z."/>
            <person name="Zhou C."/>
            <person name="Zhu D."/>
            <person name="Lee S."/>
            <person name="Bess C."/>
            <person name="Blankenburg K."/>
            <person name="Forbes L."/>
            <person name="Fu Q."/>
            <person name="Gubbala S."/>
            <person name="Hirani K."/>
            <person name="Jayaseelan J.C."/>
            <person name="Lara F."/>
            <person name="Munidasa M."/>
            <person name="Palculict T."/>
            <person name="Patil S."/>
            <person name="Pu L.-L."/>
            <person name="Saada N."/>
            <person name="Tang L."/>
            <person name="Weissenberger G."/>
            <person name="Zhu Y."/>
            <person name="Hemphill L."/>
            <person name="Shang Y."/>
            <person name="Youmans B."/>
            <person name="Ayvaz T."/>
            <person name="Ross M."/>
            <person name="Santibanez J."/>
            <person name="Aqrawi P."/>
            <person name="Gross S."/>
            <person name="Joshi V."/>
            <person name="Fowler G."/>
            <person name="Nazareth L."/>
            <person name="Reid J."/>
            <person name="Worley K."/>
            <person name="Petrosino J."/>
            <person name="Highlander S."/>
            <person name="Gibbs R."/>
        </authorList>
    </citation>
    <scope>NUCLEOTIDE SEQUENCE [LARGE SCALE GENOMIC DNA]</scope>
    <source>
        <strain evidence="9 10">DSM 19965</strain>
    </source>
</reference>
<keyword evidence="2 9" id="KW-0560">Oxidoreductase</keyword>
<dbReference type="Proteomes" id="UP000003503">
    <property type="component" value="Unassembled WGS sequence"/>
</dbReference>
<comment type="similarity">
    <text evidence="1">Belongs to the malic enzymes family.</text>
</comment>
<feature type="binding site" evidence="4">
    <location>
        <position position="91"/>
    </location>
    <ligand>
        <name>(S)-malate</name>
        <dbReference type="ChEBI" id="CHEBI:15589"/>
    </ligand>
</feature>
<keyword evidence="5" id="KW-0479">Metal-binding</keyword>
<dbReference type="InterPro" id="IPR012301">
    <property type="entry name" value="Malic_N_dom"/>
</dbReference>
<feature type="domain" description="Malic enzyme NAD-binding" evidence="7">
    <location>
        <begin position="179"/>
        <end position="403"/>
    </location>
</feature>
<evidence type="ECO:0000259" key="8">
    <source>
        <dbReference type="SMART" id="SM01274"/>
    </source>
</evidence>
<comment type="cofactor">
    <cofactor evidence="5">
        <name>Mg(2+)</name>
        <dbReference type="ChEBI" id="CHEBI:18420"/>
    </cofactor>
    <cofactor evidence="5">
        <name>Mn(2+)</name>
        <dbReference type="ChEBI" id="CHEBI:29035"/>
    </cofactor>
    <text evidence="5">Divalent metal cations. Prefers magnesium or manganese.</text>
</comment>
<evidence type="ECO:0000256" key="1">
    <source>
        <dbReference type="ARBA" id="ARBA00008785"/>
    </source>
</evidence>
<dbReference type="InterPro" id="IPR051674">
    <property type="entry name" value="Malate_Decarboxylase"/>
</dbReference>
<accession>F2BVJ7</accession>
<evidence type="ECO:0000256" key="6">
    <source>
        <dbReference type="SAM" id="Coils"/>
    </source>
</evidence>
<organism evidence="9 10">
    <name type="scientific">Dialister micraerophilus DSM 19965</name>
    <dbReference type="NCBI Taxonomy" id="888062"/>
    <lineage>
        <taxon>Bacteria</taxon>
        <taxon>Bacillati</taxon>
        <taxon>Bacillota</taxon>
        <taxon>Negativicutes</taxon>
        <taxon>Veillonellales</taxon>
        <taxon>Veillonellaceae</taxon>
        <taxon>Dialister</taxon>
    </lineage>
</organism>
<feature type="binding site" evidence="5">
    <location>
        <position position="152"/>
    </location>
    <ligand>
        <name>a divalent metal cation</name>
        <dbReference type="ChEBI" id="CHEBI:60240"/>
    </ligand>
</feature>
<dbReference type="Gene3D" id="3.40.50.10380">
    <property type="entry name" value="Malic enzyme, N-terminal domain"/>
    <property type="match status" value="1"/>
</dbReference>
<dbReference type="Gene3D" id="3.40.50.720">
    <property type="entry name" value="NAD(P)-binding Rossmann-like Domain"/>
    <property type="match status" value="1"/>
</dbReference>
<dbReference type="EMBL" id="AFBB01000002">
    <property type="protein sequence ID" value="EGF16738.1"/>
    <property type="molecule type" value="Genomic_DNA"/>
</dbReference>
<dbReference type="SMART" id="SM01274">
    <property type="entry name" value="malic"/>
    <property type="match status" value="1"/>
</dbReference>
<protein>
    <submittedName>
        <fullName evidence="9">NADP-dependent malate dehydrogenase (Oxaloacetate-decarboxylating)</fullName>
        <ecNumber evidence="9">1.1.1.40</ecNumber>
    </submittedName>
</protein>
<proteinExistence type="inferred from homology"/>
<sequence>MKYLMEEIFLQLKIKKESIMDLKEEAMKFRKENHQIISTSLTTDVKDRHDLAIVYTPGVAAPCLAIKEDEDKSLELTWRGNAVAVISDGTRVLGLGDIGAAAAIPVMEGKSALYKRFGNIDAIPIVIDTKDKDEFIHTVQLLEKSFAGINLEDISSPKCYDIEDELKETMNIPIFHDDQHGTAIAALAAVLGALRLANKKIEDVKVVMNGAGAAGTAIAKLLLGAGVKNENMIVLNSKGILYDNGKLDRVQTELANRVNPHKNKGTLKDAVCGADVLLGCSAPGVFTEEIVQSMNEKNIVFAMANPNPEMMEEDAKKAGVFIFGTGRSDMHNQVNNSSVFPGLFRGALDVRAKKINEEMKLAAAYALANLMGDSELTRDNVVVDVFDKRVPYAVAKAVAKAAIKTGVARVDQLPEKYQD</sequence>
<dbReference type="Pfam" id="PF00390">
    <property type="entry name" value="malic"/>
    <property type="match status" value="1"/>
</dbReference>
<feature type="domain" description="Malic enzyme N-terminal" evidence="8">
    <location>
        <begin position="34"/>
        <end position="167"/>
    </location>
</feature>
<dbReference type="SUPFAM" id="SSF53223">
    <property type="entry name" value="Aminoacid dehydrogenase-like, N-terminal domain"/>
    <property type="match status" value="1"/>
</dbReference>
<dbReference type="PANTHER" id="PTHR43237">
    <property type="entry name" value="NADP-DEPENDENT MALIC ENZYME"/>
    <property type="match status" value="1"/>
</dbReference>
<dbReference type="InterPro" id="IPR012302">
    <property type="entry name" value="Malic_NAD-bd"/>
</dbReference>
<dbReference type="GO" id="GO:0004473">
    <property type="term" value="F:malate dehydrogenase (decarboxylating) (NADP+) activity"/>
    <property type="evidence" value="ECO:0007669"/>
    <property type="project" value="UniProtKB-EC"/>
</dbReference>
<feature type="coiled-coil region" evidence="6">
    <location>
        <begin position="5"/>
        <end position="32"/>
    </location>
</feature>
<dbReference type="eggNOG" id="COG0281">
    <property type="taxonomic scope" value="Bacteria"/>
</dbReference>
<dbReference type="PANTHER" id="PTHR43237:SF4">
    <property type="entry name" value="NADP-DEPENDENT MALIC ENZYME"/>
    <property type="match status" value="1"/>
</dbReference>
<dbReference type="InterPro" id="IPR001891">
    <property type="entry name" value="Malic_OxRdtase"/>
</dbReference>
<evidence type="ECO:0000256" key="2">
    <source>
        <dbReference type="ARBA" id="ARBA00023002"/>
    </source>
</evidence>
<dbReference type="PIRSF" id="PIRSF000106">
    <property type="entry name" value="ME"/>
    <property type="match status" value="1"/>
</dbReference>
<dbReference type="InterPro" id="IPR036291">
    <property type="entry name" value="NAD(P)-bd_dom_sf"/>
</dbReference>
<evidence type="ECO:0000256" key="5">
    <source>
        <dbReference type="PIRSR" id="PIRSR000106-3"/>
    </source>
</evidence>
<feature type="active site" description="Proton donor" evidence="3">
    <location>
        <position position="55"/>
    </location>
</feature>
<evidence type="ECO:0000313" key="9">
    <source>
        <dbReference type="EMBL" id="EGF16738.1"/>
    </source>
</evidence>
<dbReference type="GO" id="GO:0051287">
    <property type="term" value="F:NAD binding"/>
    <property type="evidence" value="ECO:0007669"/>
    <property type="project" value="InterPro"/>
</dbReference>
<evidence type="ECO:0000313" key="10">
    <source>
        <dbReference type="Proteomes" id="UP000003503"/>
    </source>
</evidence>
<keyword evidence="10" id="KW-1185">Reference proteome</keyword>
<evidence type="ECO:0000256" key="4">
    <source>
        <dbReference type="PIRSR" id="PIRSR000106-2"/>
    </source>
</evidence>
<evidence type="ECO:0000256" key="3">
    <source>
        <dbReference type="PIRSR" id="PIRSR000106-1"/>
    </source>
</evidence>
<feature type="binding site" evidence="5">
    <location>
        <position position="153"/>
    </location>
    <ligand>
        <name>a divalent metal cation</name>
        <dbReference type="ChEBI" id="CHEBI:60240"/>
    </ligand>
</feature>
<feature type="binding site" evidence="4">
    <location>
        <position position="305"/>
    </location>
    <ligand>
        <name>(S)-malate</name>
        <dbReference type="ChEBI" id="CHEBI:15589"/>
    </ligand>
</feature>
<keyword evidence="6" id="KW-0175">Coiled coil</keyword>
<dbReference type="AlphaFoldDB" id="F2BVJ7"/>
<dbReference type="InterPro" id="IPR046346">
    <property type="entry name" value="Aminoacid_DH-like_N_sf"/>
</dbReference>
<dbReference type="GO" id="GO:0046872">
    <property type="term" value="F:metal ion binding"/>
    <property type="evidence" value="ECO:0007669"/>
    <property type="project" value="UniProtKB-KW"/>
</dbReference>
<comment type="caution">
    <text evidence="9">The sequence shown here is derived from an EMBL/GenBank/DDBJ whole genome shotgun (WGS) entry which is preliminary data.</text>
</comment>
<dbReference type="Pfam" id="PF03949">
    <property type="entry name" value="Malic_M"/>
    <property type="match status" value="1"/>
</dbReference>
<dbReference type="HOGENOM" id="CLU_034446_2_1_9"/>
<dbReference type="SUPFAM" id="SSF51735">
    <property type="entry name" value="NAD(P)-binding Rossmann-fold domains"/>
    <property type="match status" value="1"/>
</dbReference>
<feature type="active site" description="Proton acceptor" evidence="3">
    <location>
        <position position="110"/>
    </location>
</feature>
<evidence type="ECO:0000259" key="7">
    <source>
        <dbReference type="SMART" id="SM00919"/>
    </source>
</evidence>